<reference evidence="3" key="1">
    <citation type="submission" date="2018-08" db="EMBL/GenBank/DDBJ databases">
        <authorList>
            <person name="Kim S.-J."/>
            <person name="Jung G.-Y."/>
        </authorList>
    </citation>
    <scope>NUCLEOTIDE SEQUENCE [LARGE SCALE GENOMIC DNA]</scope>
    <source>
        <strain evidence="3">GY_H</strain>
    </source>
</reference>
<organism evidence="2 3">
    <name type="scientific">Undibacter mobilis</name>
    <dbReference type="NCBI Taxonomy" id="2292256"/>
    <lineage>
        <taxon>Bacteria</taxon>
        <taxon>Pseudomonadati</taxon>
        <taxon>Pseudomonadota</taxon>
        <taxon>Alphaproteobacteria</taxon>
        <taxon>Hyphomicrobiales</taxon>
        <taxon>Nitrobacteraceae</taxon>
        <taxon>Undibacter</taxon>
    </lineage>
</organism>
<dbReference type="PANTHER" id="PTHR34818:SF1">
    <property type="entry name" value="PROTEIN BLI-3"/>
    <property type="match status" value="1"/>
</dbReference>
<evidence type="ECO:0000313" key="2">
    <source>
        <dbReference type="EMBL" id="RDV04182.1"/>
    </source>
</evidence>
<name>A0A371B9G8_9BRAD</name>
<gene>
    <name evidence="2" type="ORF">DXH78_06055</name>
</gene>
<dbReference type="InterPro" id="IPR038725">
    <property type="entry name" value="YdaG_split_barrel_FMN-bd"/>
</dbReference>
<dbReference type="Proteomes" id="UP000263993">
    <property type="component" value="Unassembled WGS sequence"/>
</dbReference>
<dbReference type="InterPro" id="IPR012349">
    <property type="entry name" value="Split_barrel_FMN-bd"/>
</dbReference>
<sequence length="161" mass="18200">MAENELERVWDMMEKISICMLTTWDGNNLHSRPMDARSRRAENMVYFLTDVRHHKDDEIERYPKLALAFADTGSQKYASVSGTATVSNDRALIKELWEPTAKAWWDSADNPDIRVLKVTPTEAEYWDGPGTIVSMVKMMVAAATGTRPDLGDNRKVSMTSA</sequence>
<feature type="domain" description="General stress protein FMN-binding split barrel" evidence="1">
    <location>
        <begin position="5"/>
        <end position="149"/>
    </location>
</feature>
<dbReference type="SUPFAM" id="SSF50475">
    <property type="entry name" value="FMN-binding split barrel"/>
    <property type="match status" value="1"/>
</dbReference>
<dbReference type="RefSeq" id="WP_115516209.1">
    <property type="nucleotide sequence ID" value="NZ_QRGO01000001.1"/>
</dbReference>
<comment type="caution">
    <text evidence="2">The sequence shown here is derived from an EMBL/GenBank/DDBJ whole genome shotgun (WGS) entry which is preliminary data.</text>
</comment>
<dbReference type="EMBL" id="QRGO01000001">
    <property type="protein sequence ID" value="RDV04182.1"/>
    <property type="molecule type" value="Genomic_DNA"/>
</dbReference>
<dbReference type="AlphaFoldDB" id="A0A371B9G8"/>
<dbReference type="PANTHER" id="PTHR34818">
    <property type="entry name" value="PROTEIN BLI-3"/>
    <property type="match status" value="1"/>
</dbReference>
<evidence type="ECO:0000313" key="3">
    <source>
        <dbReference type="Proteomes" id="UP000263993"/>
    </source>
</evidence>
<evidence type="ECO:0000259" key="1">
    <source>
        <dbReference type="Pfam" id="PF16242"/>
    </source>
</evidence>
<accession>A0A371B9G8</accession>
<proteinExistence type="predicted"/>
<keyword evidence="3" id="KW-1185">Reference proteome</keyword>
<dbReference type="InterPro" id="IPR052917">
    <property type="entry name" value="Stress-Dev_Protein"/>
</dbReference>
<dbReference type="Pfam" id="PF16242">
    <property type="entry name" value="Pyrid_ox_like"/>
    <property type="match status" value="1"/>
</dbReference>
<dbReference type="OrthoDB" id="1432662at2"/>
<protein>
    <submittedName>
        <fullName evidence="2">General stress protein</fullName>
    </submittedName>
</protein>
<dbReference type="Gene3D" id="2.30.110.10">
    <property type="entry name" value="Electron Transport, Fmn-binding Protein, Chain A"/>
    <property type="match status" value="1"/>
</dbReference>